<evidence type="ECO:0000313" key="3">
    <source>
        <dbReference type="Proteomes" id="UP000799640"/>
    </source>
</evidence>
<accession>A0A6G1HWI8</accession>
<sequence length="126" mass="13729">MLNASACNLQPHRRSQRKGVVSFARGNSTQYGANDVPQRRQRGDPGMGVEIGRDDRIAVHSHSAKGQRPADTWLSVRYANLPKGPLGARVAQRGAYQEGLTKAHANFHALPTINMPFLANESTSLV</sequence>
<name>A0A6G1HWI8_9PEZI</name>
<feature type="region of interest" description="Disordered" evidence="1">
    <location>
        <begin position="1"/>
        <end position="48"/>
    </location>
</feature>
<organism evidence="2 3">
    <name type="scientific">Trichodelitschia bisporula</name>
    <dbReference type="NCBI Taxonomy" id="703511"/>
    <lineage>
        <taxon>Eukaryota</taxon>
        <taxon>Fungi</taxon>
        <taxon>Dikarya</taxon>
        <taxon>Ascomycota</taxon>
        <taxon>Pezizomycotina</taxon>
        <taxon>Dothideomycetes</taxon>
        <taxon>Dothideomycetes incertae sedis</taxon>
        <taxon>Phaeotrichales</taxon>
        <taxon>Phaeotrichaceae</taxon>
        <taxon>Trichodelitschia</taxon>
    </lineage>
</organism>
<dbReference type="Proteomes" id="UP000799640">
    <property type="component" value="Unassembled WGS sequence"/>
</dbReference>
<reference evidence="2" key="1">
    <citation type="journal article" date="2020" name="Stud. Mycol.">
        <title>101 Dothideomycetes genomes: a test case for predicting lifestyles and emergence of pathogens.</title>
        <authorList>
            <person name="Haridas S."/>
            <person name="Albert R."/>
            <person name="Binder M."/>
            <person name="Bloem J."/>
            <person name="Labutti K."/>
            <person name="Salamov A."/>
            <person name="Andreopoulos B."/>
            <person name="Baker S."/>
            <person name="Barry K."/>
            <person name="Bills G."/>
            <person name="Bluhm B."/>
            <person name="Cannon C."/>
            <person name="Castanera R."/>
            <person name="Culley D."/>
            <person name="Daum C."/>
            <person name="Ezra D."/>
            <person name="Gonzalez J."/>
            <person name="Henrissat B."/>
            <person name="Kuo A."/>
            <person name="Liang C."/>
            <person name="Lipzen A."/>
            <person name="Lutzoni F."/>
            <person name="Magnuson J."/>
            <person name="Mondo S."/>
            <person name="Nolan M."/>
            <person name="Ohm R."/>
            <person name="Pangilinan J."/>
            <person name="Park H.-J."/>
            <person name="Ramirez L."/>
            <person name="Alfaro M."/>
            <person name="Sun H."/>
            <person name="Tritt A."/>
            <person name="Yoshinaga Y."/>
            <person name="Zwiers L.-H."/>
            <person name="Turgeon B."/>
            <person name="Goodwin S."/>
            <person name="Spatafora J."/>
            <person name="Crous P."/>
            <person name="Grigoriev I."/>
        </authorList>
    </citation>
    <scope>NUCLEOTIDE SEQUENCE</scope>
    <source>
        <strain evidence="2">CBS 262.69</strain>
    </source>
</reference>
<evidence type="ECO:0000313" key="2">
    <source>
        <dbReference type="EMBL" id="KAF2400423.1"/>
    </source>
</evidence>
<dbReference type="EMBL" id="ML996695">
    <property type="protein sequence ID" value="KAF2400423.1"/>
    <property type="molecule type" value="Genomic_DNA"/>
</dbReference>
<keyword evidence="3" id="KW-1185">Reference proteome</keyword>
<evidence type="ECO:0000256" key="1">
    <source>
        <dbReference type="SAM" id="MobiDB-lite"/>
    </source>
</evidence>
<proteinExistence type="predicted"/>
<protein>
    <submittedName>
        <fullName evidence="2">Uncharacterized protein</fullName>
    </submittedName>
</protein>
<dbReference type="AlphaFoldDB" id="A0A6G1HWI8"/>
<gene>
    <name evidence="2" type="ORF">EJ06DRAFT_530400</name>
</gene>